<comment type="caution">
    <text evidence="7">The sequence shown here is derived from an EMBL/GenBank/DDBJ whole genome shotgun (WGS) entry which is preliminary data.</text>
</comment>
<comment type="subcellular location">
    <subcellularLocation>
        <location evidence="1">Nucleus</location>
        <location evidence="1">Nucleoplasm</location>
    </subcellularLocation>
</comment>
<keyword evidence="3" id="KW-0539">Nucleus</keyword>
<keyword evidence="8" id="KW-1185">Reference proteome</keyword>
<evidence type="ECO:0000256" key="5">
    <source>
        <dbReference type="SAM" id="MobiDB-lite"/>
    </source>
</evidence>
<dbReference type="GO" id="GO:0005654">
    <property type="term" value="C:nucleoplasm"/>
    <property type="evidence" value="ECO:0007669"/>
    <property type="project" value="UniProtKB-SubCell"/>
</dbReference>
<dbReference type="InterPro" id="IPR035979">
    <property type="entry name" value="RBD_domain_sf"/>
</dbReference>
<feature type="domain" description="RRM" evidence="6">
    <location>
        <begin position="6"/>
        <end position="83"/>
    </location>
</feature>
<protein>
    <recommendedName>
        <fullName evidence="6">RRM domain-containing protein</fullName>
    </recommendedName>
</protein>
<dbReference type="Gene3D" id="3.30.70.330">
    <property type="match status" value="1"/>
</dbReference>
<evidence type="ECO:0000256" key="3">
    <source>
        <dbReference type="ARBA" id="ARBA00023242"/>
    </source>
</evidence>
<dbReference type="PANTHER" id="PTHR13798:SF11">
    <property type="entry name" value="RNA-BINDING PROTEIN 7-RELATED"/>
    <property type="match status" value="1"/>
</dbReference>
<evidence type="ECO:0000313" key="7">
    <source>
        <dbReference type="EMBL" id="KAL0122266.1"/>
    </source>
</evidence>
<dbReference type="AlphaFoldDB" id="A0AAW2G8A3"/>
<dbReference type="GO" id="GO:0003727">
    <property type="term" value="F:single-stranded RNA binding"/>
    <property type="evidence" value="ECO:0007669"/>
    <property type="project" value="TreeGrafter"/>
</dbReference>
<proteinExistence type="predicted"/>
<evidence type="ECO:0000313" key="8">
    <source>
        <dbReference type="Proteomes" id="UP001430953"/>
    </source>
</evidence>
<dbReference type="InterPro" id="IPR000504">
    <property type="entry name" value="RRM_dom"/>
</dbReference>
<dbReference type="InterPro" id="IPR052285">
    <property type="entry name" value="NEXT_complex_subunit"/>
</dbReference>
<organism evidence="7 8">
    <name type="scientific">Cardiocondyla obscurior</name>
    <dbReference type="NCBI Taxonomy" id="286306"/>
    <lineage>
        <taxon>Eukaryota</taxon>
        <taxon>Metazoa</taxon>
        <taxon>Ecdysozoa</taxon>
        <taxon>Arthropoda</taxon>
        <taxon>Hexapoda</taxon>
        <taxon>Insecta</taxon>
        <taxon>Pterygota</taxon>
        <taxon>Neoptera</taxon>
        <taxon>Endopterygota</taxon>
        <taxon>Hymenoptera</taxon>
        <taxon>Apocrita</taxon>
        <taxon>Aculeata</taxon>
        <taxon>Formicoidea</taxon>
        <taxon>Formicidae</taxon>
        <taxon>Myrmicinae</taxon>
        <taxon>Cardiocondyla</taxon>
    </lineage>
</organism>
<dbReference type="GO" id="GO:0000381">
    <property type="term" value="P:regulation of alternative mRNA splicing, via spliceosome"/>
    <property type="evidence" value="ECO:0007669"/>
    <property type="project" value="TreeGrafter"/>
</dbReference>
<dbReference type="Pfam" id="PF00076">
    <property type="entry name" value="RRM_1"/>
    <property type="match status" value="1"/>
</dbReference>
<name>A0AAW2G8A3_9HYME</name>
<keyword evidence="2 4" id="KW-0694">RNA-binding</keyword>
<dbReference type="Proteomes" id="UP001430953">
    <property type="component" value="Unassembled WGS sequence"/>
</dbReference>
<dbReference type="SUPFAM" id="SSF54928">
    <property type="entry name" value="RNA-binding domain, RBD"/>
    <property type="match status" value="1"/>
</dbReference>
<accession>A0AAW2G8A3</accession>
<evidence type="ECO:0000256" key="1">
    <source>
        <dbReference type="ARBA" id="ARBA00004642"/>
    </source>
</evidence>
<sequence length="219" mass="26340">MDGGACTIYCGNLSEKVTEDVLYELFLQAGPILRISIPKDRDGKQRSFGFITYKHMRSAEYAMKLFDGTMLYNRILNMNIRNPEPQQTEQPLNPVYNMNHMLELGQQMILGNYVPQPYPMFGVNVPYDDVPYSRQLDANLDNDDKNQRNHPYQKTRDRKDRDKNREKNRDRPREKEWGRNREQNHSNHHRDSKPYYNRHNSNYRTNVLRYDDNRKRWSY</sequence>
<dbReference type="PROSITE" id="PS50102">
    <property type="entry name" value="RRM"/>
    <property type="match status" value="1"/>
</dbReference>
<feature type="compositionally biased region" description="Basic and acidic residues" evidence="5">
    <location>
        <begin position="154"/>
        <end position="185"/>
    </location>
</feature>
<dbReference type="EMBL" id="JADYXP020000006">
    <property type="protein sequence ID" value="KAL0122266.1"/>
    <property type="molecule type" value="Genomic_DNA"/>
</dbReference>
<feature type="region of interest" description="Disordered" evidence="5">
    <location>
        <begin position="133"/>
        <end position="219"/>
    </location>
</feature>
<dbReference type="SMART" id="SM00360">
    <property type="entry name" value="RRM"/>
    <property type="match status" value="1"/>
</dbReference>
<gene>
    <name evidence="7" type="ORF">PUN28_007182</name>
</gene>
<dbReference type="InterPro" id="IPR012677">
    <property type="entry name" value="Nucleotide-bd_a/b_plait_sf"/>
</dbReference>
<evidence type="ECO:0000256" key="2">
    <source>
        <dbReference type="ARBA" id="ARBA00022884"/>
    </source>
</evidence>
<evidence type="ECO:0000256" key="4">
    <source>
        <dbReference type="PROSITE-ProRule" id="PRU00176"/>
    </source>
</evidence>
<reference evidence="7 8" key="1">
    <citation type="submission" date="2023-03" db="EMBL/GenBank/DDBJ databases">
        <title>High recombination rates correlate with genetic variation in Cardiocondyla obscurior ants.</title>
        <authorList>
            <person name="Errbii M."/>
        </authorList>
    </citation>
    <scope>NUCLEOTIDE SEQUENCE [LARGE SCALE GENOMIC DNA]</scope>
    <source>
        <strain evidence="7">Alpha-2009</strain>
        <tissue evidence="7">Whole body</tissue>
    </source>
</reference>
<feature type="compositionally biased region" description="Basic and acidic residues" evidence="5">
    <location>
        <begin position="209"/>
        <end position="219"/>
    </location>
</feature>
<evidence type="ECO:0000259" key="6">
    <source>
        <dbReference type="PROSITE" id="PS50102"/>
    </source>
</evidence>
<dbReference type="PANTHER" id="PTHR13798">
    <property type="entry name" value="RNA BINDING MOTIF RBM PROTEIN -RELATED"/>
    <property type="match status" value="1"/>
</dbReference>